<feature type="transmembrane region" description="Helical" evidence="4">
    <location>
        <begin position="769"/>
        <end position="789"/>
    </location>
</feature>
<dbReference type="OrthoDB" id="176203at2"/>
<dbReference type="Pfam" id="PF02518">
    <property type="entry name" value="HATPase_c"/>
    <property type="match status" value="1"/>
</dbReference>
<evidence type="ECO:0000256" key="3">
    <source>
        <dbReference type="ARBA" id="ARBA00023012"/>
    </source>
</evidence>
<evidence type="ECO:0000259" key="5">
    <source>
        <dbReference type="SMART" id="SM00387"/>
    </source>
</evidence>
<evidence type="ECO:0000313" key="7">
    <source>
        <dbReference type="Proteomes" id="UP000254258"/>
    </source>
</evidence>
<dbReference type="Proteomes" id="UP000254258">
    <property type="component" value="Unassembled WGS sequence"/>
</dbReference>
<dbReference type="Pfam" id="PF07495">
    <property type="entry name" value="Y_Y_Y"/>
    <property type="match status" value="1"/>
</dbReference>
<keyword evidence="4" id="KW-0472">Membrane</keyword>
<protein>
    <recommendedName>
        <fullName evidence="5">Histidine kinase/HSP90-like ATPase domain-containing protein</fullName>
    </recommendedName>
</protein>
<comment type="caution">
    <text evidence="6">The sequence shown here is derived from an EMBL/GenBank/DDBJ whole genome shotgun (WGS) entry which is preliminary data.</text>
</comment>
<keyword evidence="7" id="KW-1185">Reference proteome</keyword>
<dbReference type="EMBL" id="QRBE01000007">
    <property type="protein sequence ID" value="RDS80850.1"/>
    <property type="molecule type" value="Genomic_DNA"/>
</dbReference>
<reference evidence="6 7" key="1">
    <citation type="submission" date="2018-07" db="EMBL/GenBank/DDBJ databases">
        <title>Dyella monticola sp. nov. and Dyella psychrodurans sp. nov. isolated from monsoon evergreen broad-leaved forest soil of Dinghu Mountain, China.</title>
        <authorList>
            <person name="Gao Z."/>
            <person name="Qiu L."/>
        </authorList>
    </citation>
    <scope>NUCLEOTIDE SEQUENCE [LARGE SCALE GENOMIC DNA]</scope>
    <source>
        <strain evidence="6 7">4G-K06</strain>
    </source>
</reference>
<evidence type="ECO:0000256" key="2">
    <source>
        <dbReference type="ARBA" id="ARBA00022777"/>
    </source>
</evidence>
<keyword evidence="4" id="KW-1133">Transmembrane helix</keyword>
<gene>
    <name evidence="6" type="ORF">DWU98_12965</name>
</gene>
<dbReference type="InterPro" id="IPR015943">
    <property type="entry name" value="WD40/YVTN_repeat-like_dom_sf"/>
</dbReference>
<dbReference type="Gene3D" id="3.30.565.10">
    <property type="entry name" value="Histidine kinase-like ATPase, C-terminal domain"/>
    <property type="match status" value="1"/>
</dbReference>
<dbReference type="SMART" id="SM00387">
    <property type="entry name" value="HATPase_c"/>
    <property type="match status" value="1"/>
</dbReference>
<proteinExistence type="predicted"/>
<dbReference type="InterPro" id="IPR003594">
    <property type="entry name" value="HATPase_dom"/>
</dbReference>
<evidence type="ECO:0000256" key="1">
    <source>
        <dbReference type="ARBA" id="ARBA00022679"/>
    </source>
</evidence>
<dbReference type="SUPFAM" id="SSF55874">
    <property type="entry name" value="ATPase domain of HSP90 chaperone/DNA topoisomerase II/histidine kinase"/>
    <property type="match status" value="1"/>
</dbReference>
<dbReference type="Pfam" id="PF07730">
    <property type="entry name" value="HisKA_3"/>
    <property type="match status" value="1"/>
</dbReference>
<keyword evidence="4" id="KW-0812">Transmembrane</keyword>
<dbReference type="CDD" id="cd16917">
    <property type="entry name" value="HATPase_UhpB-NarQ-NarX-like"/>
    <property type="match status" value="1"/>
</dbReference>
<dbReference type="PANTHER" id="PTHR24421:SF62">
    <property type="entry name" value="SENSORY TRANSDUCTION HISTIDINE KINASE"/>
    <property type="match status" value="1"/>
</dbReference>
<sequence length="1028" mass="112636">MFALRERWIALFVLPLWLLWTVAAAGKEATAPSISQMNHRTWAVTSGAPADIWDMKQDDMGFMWLATGSGLFRFDGVQFEHYTPAQGEAFSSSDMTALSIVSNDELWVGTSDGVISHLKSGHITNYPVSKINREGPVFCFATTPDGTLWVAAGHELLRYGTNGFTRVGSDWNYPPDMQSVWMVVDRQGTLWLATDKELLFLRKGAHRFEHTGIPTGMYAVLAISPDGALWLSDGLHGTRALPGLSADHIPSQLLQPLPPTNFVQAKRLAFDRDGSLWGTLWPGDGIEGVFRIENPSRVADGQSLRPPQVTDSYSTAQGLTSIVAVPILVDHEGDVWIGTNFGLNSFHANSFTVVSPNPTSSPATTWLSPDDAGRVFLMQDGCLYQVSHAIPSQLTCQLPVHAYDLISAGDRVITQMAAVLYQWNSQTRVVPLQPLATESVRHVTAVAKDVHGDLWFGLDGGLFKLVEQGWQHADISTAMSDIQPNAIAFDGHNRAWLGYANGQVVSWDGNTSTTYAARDGLDVGDIEAISAQGASVLVGGDAGVARWKGGRFQSIQISRMNVLGAVTGMAQTPSGDLWLNTSVGVVRIAASEADRAFEEPNYTPGYKLYGGDDGVPGIALRQPLASTITTDADGRLWFATNQGVCWILPSSVHFNDVAPRVSIESVLAEGQAFAITSHLVLPPHTTTISLQYAAASFRSPQNVKFRYKLSGIDSTWQDAGAHRQAIYANLGPGDYEFQVIAANSDGTWSEHPASLTFRIKRTFYQTRCFQILSILAAILCVIGLVIFQYRKMVATVRDRLEVRHAERERIARELHDTLLQGIQGLILCFQAVAERMSGGDPLRAQIDQALDRADSVLVDGRDRVRDLRASDHATQDLTVAFATLGEGFSAEQPPKFRLVSTGERQEIDPTIREEIYLIGREALLNAFHHAKATEIGVEIVYDIKQLRLCVRDNGIGIDPTVLEAGRKPGHWGLVGMRERANCIGGQFKIWAKPGAGTEIELVVPAGIAYVRSRKRRWTWLKQMLSLGR</sequence>
<name>A0A370WXR1_9GAMM</name>
<dbReference type="RefSeq" id="WP_115495995.1">
    <property type="nucleotide sequence ID" value="NZ_QRBE01000007.1"/>
</dbReference>
<dbReference type="Gene3D" id="1.20.5.1930">
    <property type="match status" value="1"/>
</dbReference>
<dbReference type="GO" id="GO:0016020">
    <property type="term" value="C:membrane"/>
    <property type="evidence" value="ECO:0007669"/>
    <property type="project" value="InterPro"/>
</dbReference>
<dbReference type="Gene3D" id="2.60.40.10">
    <property type="entry name" value="Immunoglobulins"/>
    <property type="match status" value="1"/>
</dbReference>
<dbReference type="InterPro" id="IPR011712">
    <property type="entry name" value="Sig_transdc_His_kin_sub3_dim/P"/>
</dbReference>
<evidence type="ECO:0000256" key="4">
    <source>
        <dbReference type="SAM" id="Phobius"/>
    </source>
</evidence>
<dbReference type="PANTHER" id="PTHR24421">
    <property type="entry name" value="NITRATE/NITRITE SENSOR PROTEIN NARX-RELATED"/>
    <property type="match status" value="1"/>
</dbReference>
<dbReference type="InterPro" id="IPR011123">
    <property type="entry name" value="Y_Y_Y"/>
</dbReference>
<accession>A0A370WXR1</accession>
<dbReference type="InterPro" id="IPR036890">
    <property type="entry name" value="HATPase_C_sf"/>
</dbReference>
<dbReference type="InterPro" id="IPR050482">
    <property type="entry name" value="Sensor_HK_TwoCompSys"/>
</dbReference>
<keyword evidence="1" id="KW-0808">Transferase</keyword>
<keyword evidence="2" id="KW-0418">Kinase</keyword>
<organism evidence="6 7">
    <name type="scientific">Dyella monticola</name>
    <dbReference type="NCBI Taxonomy" id="1927958"/>
    <lineage>
        <taxon>Bacteria</taxon>
        <taxon>Pseudomonadati</taxon>
        <taxon>Pseudomonadota</taxon>
        <taxon>Gammaproteobacteria</taxon>
        <taxon>Lysobacterales</taxon>
        <taxon>Rhodanobacteraceae</taxon>
        <taxon>Dyella</taxon>
    </lineage>
</organism>
<dbReference type="SUPFAM" id="SSF63829">
    <property type="entry name" value="Calcium-dependent phosphotriesterase"/>
    <property type="match status" value="2"/>
</dbReference>
<dbReference type="GO" id="GO:0046983">
    <property type="term" value="F:protein dimerization activity"/>
    <property type="evidence" value="ECO:0007669"/>
    <property type="project" value="InterPro"/>
</dbReference>
<keyword evidence="3" id="KW-0902">Two-component regulatory system</keyword>
<dbReference type="Gene3D" id="2.130.10.10">
    <property type="entry name" value="YVTN repeat-like/Quinoprotein amine dehydrogenase"/>
    <property type="match status" value="2"/>
</dbReference>
<dbReference type="AlphaFoldDB" id="A0A370WXR1"/>
<evidence type="ECO:0000313" key="6">
    <source>
        <dbReference type="EMBL" id="RDS80850.1"/>
    </source>
</evidence>
<dbReference type="InterPro" id="IPR013783">
    <property type="entry name" value="Ig-like_fold"/>
</dbReference>
<dbReference type="GO" id="GO:0000155">
    <property type="term" value="F:phosphorelay sensor kinase activity"/>
    <property type="evidence" value="ECO:0007669"/>
    <property type="project" value="InterPro"/>
</dbReference>
<feature type="domain" description="Histidine kinase/HSP90-like ATPase" evidence="5">
    <location>
        <begin position="910"/>
        <end position="1007"/>
    </location>
</feature>